<keyword evidence="1 6" id="KW-0032">Aminotransferase</keyword>
<evidence type="ECO:0000313" key="5">
    <source>
        <dbReference type="EMBL" id="AJA51344.1"/>
    </source>
</evidence>
<dbReference type="GeneID" id="93073439"/>
<dbReference type="Gene3D" id="3.40.640.10">
    <property type="entry name" value="Type I PLP-dependent aspartate aminotransferase-like (Major domain)"/>
    <property type="match status" value="1"/>
</dbReference>
<dbReference type="InterPro" id="IPR015424">
    <property type="entry name" value="PyrdxlP-dep_Trfase"/>
</dbReference>
<dbReference type="EMBL" id="CP009268">
    <property type="protein sequence ID" value="AJA51344.1"/>
    <property type="molecule type" value="Genomic_DNA"/>
</dbReference>
<dbReference type="PANTHER" id="PTHR43643">
    <property type="entry name" value="HISTIDINOL-PHOSPHATE AMINOTRANSFERASE 2"/>
    <property type="match status" value="1"/>
</dbReference>
<dbReference type="GO" id="GO:0030170">
    <property type="term" value="F:pyridoxal phosphate binding"/>
    <property type="evidence" value="ECO:0007669"/>
    <property type="project" value="InterPro"/>
</dbReference>
<dbReference type="EC" id="4.1.1.81" evidence="5"/>
<evidence type="ECO:0000256" key="2">
    <source>
        <dbReference type="ARBA" id="ARBA00022679"/>
    </source>
</evidence>
<evidence type="ECO:0000313" key="7">
    <source>
        <dbReference type="Proteomes" id="UP000028042"/>
    </source>
</evidence>
<dbReference type="Proteomes" id="UP000028042">
    <property type="component" value="Unassembled WGS sequence"/>
</dbReference>
<keyword evidence="2 6" id="KW-0808">Transferase</keyword>
<keyword evidence="5" id="KW-0456">Lyase</keyword>
<proteinExistence type="predicted"/>
<evidence type="ECO:0000259" key="4">
    <source>
        <dbReference type="Pfam" id="PF00155"/>
    </source>
</evidence>
<dbReference type="PATRIC" id="fig|1262449.3.peg.2675"/>
<accession>A0A0H3J0I7</accession>
<dbReference type="RefSeq" id="WP_003446125.1">
    <property type="nucleotide sequence ID" value="NZ_ANZB01000009.1"/>
</dbReference>
<dbReference type="KEGG" id="cpat:CLPA_c12560"/>
<dbReference type="Proteomes" id="UP000030905">
    <property type="component" value="Chromosome"/>
</dbReference>
<organism evidence="5 8">
    <name type="scientific">Clostridium pasteurianum DSM 525 = ATCC 6013</name>
    <dbReference type="NCBI Taxonomy" id="1262449"/>
    <lineage>
        <taxon>Bacteria</taxon>
        <taxon>Bacillati</taxon>
        <taxon>Bacillota</taxon>
        <taxon>Clostridia</taxon>
        <taxon>Eubacteriales</taxon>
        <taxon>Clostridiaceae</taxon>
        <taxon>Clostridium</taxon>
    </lineage>
</organism>
<dbReference type="EMBL" id="JPGY02000001">
    <property type="protein sequence ID" value="KRU12649.1"/>
    <property type="molecule type" value="Genomic_DNA"/>
</dbReference>
<evidence type="ECO:0000313" key="8">
    <source>
        <dbReference type="Proteomes" id="UP000030905"/>
    </source>
</evidence>
<dbReference type="GO" id="GO:0048472">
    <property type="term" value="F:threonine-phosphate decarboxylase activity"/>
    <property type="evidence" value="ECO:0007669"/>
    <property type="project" value="UniProtKB-EC"/>
</dbReference>
<dbReference type="InterPro" id="IPR004839">
    <property type="entry name" value="Aminotransferase_I/II_large"/>
</dbReference>
<dbReference type="AlphaFoldDB" id="A0A0H3J0I7"/>
<dbReference type="InterPro" id="IPR015421">
    <property type="entry name" value="PyrdxlP-dep_Trfase_major"/>
</dbReference>
<keyword evidence="3" id="KW-0663">Pyridoxal phosphate</keyword>
<dbReference type="InterPro" id="IPR050106">
    <property type="entry name" value="HistidinolP_aminotransfase"/>
</dbReference>
<dbReference type="CDD" id="cd00609">
    <property type="entry name" value="AAT_like"/>
    <property type="match status" value="1"/>
</dbReference>
<dbReference type="SUPFAM" id="SSF53383">
    <property type="entry name" value="PLP-dependent transferases"/>
    <property type="match status" value="1"/>
</dbReference>
<evidence type="ECO:0000256" key="1">
    <source>
        <dbReference type="ARBA" id="ARBA00022576"/>
    </source>
</evidence>
<dbReference type="Gene3D" id="3.90.1150.10">
    <property type="entry name" value="Aspartate Aminotransferase, domain 1"/>
    <property type="match status" value="1"/>
</dbReference>
<feature type="domain" description="Aminotransferase class I/classII large" evidence="4">
    <location>
        <begin position="17"/>
        <end position="343"/>
    </location>
</feature>
<dbReference type="GO" id="GO:0008483">
    <property type="term" value="F:transaminase activity"/>
    <property type="evidence" value="ECO:0007669"/>
    <property type="project" value="UniProtKB-KW"/>
</dbReference>
<dbReference type="PANTHER" id="PTHR43643:SF3">
    <property type="entry name" value="HISTIDINOL-PHOSPHATE AMINOTRANSFERASE"/>
    <property type="match status" value="1"/>
</dbReference>
<gene>
    <name evidence="5" type="primary">cobD2</name>
    <name evidence="5" type="ORF">CLPA_c12560</name>
    <name evidence="6" type="ORF">CP6013_01897</name>
</gene>
<reference evidence="6 7" key="3">
    <citation type="journal article" name="Genome Announc.">
        <title>Improved Draft Genome Sequence of Clostridium pasteurianum Strain ATCC 6013 (DSM 525) Using a Hybrid Next-Generation Sequencing Approach.</title>
        <authorList>
            <person name="Pyne M.E."/>
            <person name="Utturkar S."/>
            <person name="Brown S.D."/>
            <person name="Moo-Young M."/>
            <person name="Chung D.A."/>
            <person name="Chou C.P."/>
        </authorList>
    </citation>
    <scope>NUCLEOTIDE SEQUENCE [LARGE SCALE GENOMIC DNA]</scope>
    <source>
        <strain evidence="6 7">ATCC 6013</strain>
    </source>
</reference>
<reference evidence="6" key="2">
    <citation type="submission" date="2015-10" db="EMBL/GenBank/DDBJ databases">
        <title>Improved Draft Genome Sequence of Clostridium pasteurianum Strain ATCC 6013 (DSM 525) Using a Hybrid Next-Generation Sequencing Approach.</title>
        <authorList>
            <person name="Pyne M.E."/>
            <person name="Utturkar S.M."/>
            <person name="Brown S.D."/>
            <person name="Moo-Young M."/>
            <person name="Chung D.A."/>
            <person name="Chou P.C."/>
        </authorList>
    </citation>
    <scope>NUCLEOTIDE SEQUENCE</scope>
    <source>
        <strain evidence="6">ATCC 6013</strain>
    </source>
</reference>
<dbReference type="Pfam" id="PF00155">
    <property type="entry name" value="Aminotran_1_2"/>
    <property type="match status" value="1"/>
</dbReference>
<name>A0A0H3J0I7_CLOPA</name>
<protein>
    <submittedName>
        <fullName evidence="6">Aminotransferase class I and II</fullName>
    </submittedName>
    <submittedName>
        <fullName evidence="5">Putative threonine-phosphate decarboxylase</fullName>
        <ecNumber evidence="5">4.1.1.81</ecNumber>
    </submittedName>
</protein>
<evidence type="ECO:0000256" key="3">
    <source>
        <dbReference type="ARBA" id="ARBA00022898"/>
    </source>
</evidence>
<dbReference type="InterPro" id="IPR015422">
    <property type="entry name" value="PyrdxlP-dep_Trfase_small"/>
</dbReference>
<evidence type="ECO:0000313" key="6">
    <source>
        <dbReference type="EMBL" id="KRU12649.1"/>
    </source>
</evidence>
<reference evidence="5 8" key="1">
    <citation type="journal article" date="2015" name="Genome Announc.">
        <title>Complete Genome Sequence of the Nitrogen-Fixing and Solvent-Producing Clostridium pasteurianum DSM 525.</title>
        <authorList>
            <person name="Poehlein A."/>
            <person name="Grosse-Honebrink A."/>
            <person name="Zhang Y."/>
            <person name="Minton N.P."/>
            <person name="Daniel R."/>
        </authorList>
    </citation>
    <scope>NUCLEOTIDE SEQUENCE [LARGE SCALE GENOMIC DNA]</scope>
    <source>
        <strain evidence="5">DSM 525</strain>
        <strain evidence="8">DSM 525 / ATCC 6013</strain>
    </source>
</reference>
<keyword evidence="8" id="KW-1185">Reference proteome</keyword>
<sequence>MIHGGDIYTDGIFKGKELLDFSSNINPLGVPKGFKNNIDEALNNVTRYPDIKYREVLKSLSNYTGILKKNFVMGNGAAEIIDLVISNFKSILIVVPSFVEYEINAKKWRCHIEYSKLQDNMNFDYEDIENKLDAVEALIIGNPNNPNGNIIDKAKFQTIIEICEAKGKIIIIDEAFIEFTGSIKNSFIDKIEGNRSIFIIRAITKFFAMPGVRFGYGISSNEELLNNIRKKQNPWNINCFAELAVKYSLADEEYIKRSLQWIEEERKFFISGLNEIRCIEKTFKSFSNFVLCKLKNIDEEKLYKYCLGNGIIIRKAGDFRGLDNSYVRFAVKDRNSNKRLIKVLRDVSS</sequence>
<dbReference type="KEGG" id="cpae:CPAST_c12560"/>
<dbReference type="eggNOG" id="COG0079">
    <property type="taxonomic scope" value="Bacteria"/>
</dbReference>